<evidence type="ECO:0000313" key="1">
    <source>
        <dbReference type="EMBL" id="ONH49819.1"/>
    </source>
</evidence>
<dbReference type="RefSeq" id="WP_076954937.1">
    <property type="nucleotide sequence ID" value="NZ_MNPW01000021.1"/>
</dbReference>
<name>A0A1V2JWP9_PSECE</name>
<dbReference type="AlphaFoldDB" id="A0A1V2JWP9"/>
<accession>A0A1V2JWP9</accession>
<organism evidence="1 2">
    <name type="scientific">Pseudomonas cedrina subsp. cedrina</name>
    <dbReference type="NCBI Taxonomy" id="76762"/>
    <lineage>
        <taxon>Bacteria</taxon>
        <taxon>Pseudomonadati</taxon>
        <taxon>Pseudomonadota</taxon>
        <taxon>Gammaproteobacteria</taxon>
        <taxon>Pseudomonadales</taxon>
        <taxon>Pseudomonadaceae</taxon>
        <taxon>Pseudomonas</taxon>
    </lineage>
</organism>
<reference evidence="1 2" key="1">
    <citation type="submission" date="2016-10" db="EMBL/GenBank/DDBJ databases">
        <title>Pseudomonas lactis sp. nov. and Pseudomonas paralactis sp. nov., isolated from bovine raw milk.</title>
        <authorList>
            <person name="Von Neubeck M."/>
            <person name="Huptas C."/>
            <person name="Glueck C."/>
            <person name="Krewinkel M."/>
            <person name="Stoeckel M."/>
            <person name="Stressler T."/>
            <person name="Fischer L."/>
            <person name="Hinrichs J."/>
            <person name="Scherer S."/>
            <person name="Wenning M."/>
        </authorList>
    </citation>
    <scope>NUCLEOTIDE SEQUENCE [LARGE SCALE GENOMIC DNA]</scope>
    <source>
        <strain evidence="1 2">DSM 17516</strain>
    </source>
</reference>
<dbReference type="EMBL" id="MNPW01000021">
    <property type="protein sequence ID" value="ONH49819.1"/>
    <property type="molecule type" value="Genomic_DNA"/>
</dbReference>
<evidence type="ECO:0000313" key="2">
    <source>
        <dbReference type="Proteomes" id="UP000189295"/>
    </source>
</evidence>
<comment type="caution">
    <text evidence="1">The sequence shown here is derived from an EMBL/GenBank/DDBJ whole genome shotgun (WGS) entry which is preliminary data.</text>
</comment>
<gene>
    <name evidence="1" type="ORF">BLL36_27885</name>
</gene>
<proteinExistence type="predicted"/>
<dbReference type="OrthoDB" id="6932662at2"/>
<dbReference type="Proteomes" id="UP000189295">
    <property type="component" value="Unassembled WGS sequence"/>
</dbReference>
<protein>
    <submittedName>
        <fullName evidence="1">Uncharacterized protein</fullName>
    </submittedName>
</protein>
<sequence>MDWGSADTYVSLVSGLVGAAIGGFFTLKGATNAHELALRKEAAADKERMITTLMLLRIEISTAWEAFNEECGNELSEQDDGVPFLNILPIGKNPFPIYDSGPPALNLLPRELAKDVVRFYMGAKGLIASIEMNNRDYEQALQHARVHLLSNSERAHKDGEAFTDERHDQLFEEGVEFMAGQLGMGDTADAIRSLRQDLAPIVGRITTKVDELFFPLSDGQERTN</sequence>